<dbReference type="Pfam" id="PF02915">
    <property type="entry name" value="Rubrerythrin"/>
    <property type="match status" value="1"/>
</dbReference>
<evidence type="ECO:0000313" key="2">
    <source>
        <dbReference type="EMBL" id="TZE82450.1"/>
    </source>
</evidence>
<dbReference type="AlphaFoldDB" id="A0A5D8QCS9"/>
<dbReference type="EMBL" id="VTPS01000006">
    <property type="protein sequence ID" value="TZE82450.1"/>
    <property type="molecule type" value="Genomic_DNA"/>
</dbReference>
<protein>
    <submittedName>
        <fullName evidence="2">Ferritin family protein</fullName>
    </submittedName>
</protein>
<organism evidence="2 3">
    <name type="scientific">Calorimonas adulescens</name>
    <dbReference type="NCBI Taxonomy" id="2606906"/>
    <lineage>
        <taxon>Bacteria</taxon>
        <taxon>Bacillati</taxon>
        <taxon>Bacillota</taxon>
        <taxon>Clostridia</taxon>
        <taxon>Thermoanaerobacterales</taxon>
        <taxon>Thermoanaerobacteraceae</taxon>
        <taxon>Calorimonas</taxon>
    </lineage>
</organism>
<dbReference type="GO" id="GO:0046872">
    <property type="term" value="F:metal ion binding"/>
    <property type="evidence" value="ECO:0007669"/>
    <property type="project" value="InterPro"/>
</dbReference>
<dbReference type="PANTHER" id="PTHR33531:SF7">
    <property type="entry name" value="HYPOTHETICAL MEMBRANE PROTEIN, CONSERVED"/>
    <property type="match status" value="1"/>
</dbReference>
<dbReference type="Proteomes" id="UP000322976">
    <property type="component" value="Unassembled WGS sequence"/>
</dbReference>
<dbReference type="SUPFAM" id="SSF47240">
    <property type="entry name" value="Ferritin-like"/>
    <property type="match status" value="1"/>
</dbReference>
<dbReference type="InterPro" id="IPR009078">
    <property type="entry name" value="Ferritin-like_SF"/>
</dbReference>
<dbReference type="InterPro" id="IPR003251">
    <property type="entry name" value="Rr_diiron-bd_dom"/>
</dbReference>
<evidence type="ECO:0000259" key="1">
    <source>
        <dbReference type="Pfam" id="PF02915"/>
    </source>
</evidence>
<accession>A0A5D8QCS9</accession>
<dbReference type="InterPro" id="IPR012347">
    <property type="entry name" value="Ferritin-like"/>
</dbReference>
<feature type="domain" description="Rubrerythrin diiron-binding" evidence="1">
    <location>
        <begin position="2"/>
        <end position="133"/>
    </location>
</feature>
<gene>
    <name evidence="2" type="ORF">FWJ32_05440</name>
</gene>
<sequence>MAMENQGLAFYMDFLPKVKDSGTKALFEALVKMEKDHYDYLSEQYQNLSRGKEVEDIKEEYESPEIFVARMEQQDVSPEEPSLEELSTLRMAVLIEDNFMNFYQKAAADEEERSVKKLLSNLAQWEKSHKDALGARYKKLMEKSNLYNLGDMSRYLML</sequence>
<keyword evidence="3" id="KW-1185">Reference proteome</keyword>
<dbReference type="Gene3D" id="1.20.1260.10">
    <property type="match status" value="1"/>
</dbReference>
<dbReference type="GO" id="GO:0016491">
    <property type="term" value="F:oxidoreductase activity"/>
    <property type="evidence" value="ECO:0007669"/>
    <property type="project" value="InterPro"/>
</dbReference>
<evidence type="ECO:0000313" key="3">
    <source>
        <dbReference type="Proteomes" id="UP000322976"/>
    </source>
</evidence>
<comment type="caution">
    <text evidence="2">The sequence shown here is derived from an EMBL/GenBank/DDBJ whole genome shotgun (WGS) entry which is preliminary data.</text>
</comment>
<dbReference type="CDD" id="cd01045">
    <property type="entry name" value="Ferritin_like_AB"/>
    <property type="match status" value="1"/>
</dbReference>
<reference evidence="2 3" key="1">
    <citation type="submission" date="2019-08" db="EMBL/GenBank/DDBJ databases">
        <title>Calorimonas adulescens gen. nov., sp. nov., an anaerobic thermophilic bacterium from Sakhalin hot spring.</title>
        <authorList>
            <person name="Khomyakova M.A."/>
            <person name="Merkel A.Y."/>
            <person name="Novikov A."/>
            <person name="Bonch-Osmolovskaya E.A."/>
            <person name="Slobodkin A.I."/>
        </authorList>
    </citation>
    <scope>NUCLEOTIDE SEQUENCE [LARGE SCALE GENOMIC DNA]</scope>
    <source>
        <strain evidence="2 3">A05MB</strain>
    </source>
</reference>
<name>A0A5D8QCS9_9THEO</name>
<dbReference type="PANTHER" id="PTHR33531">
    <property type="entry name" value="RUBRERYTHRIN SUBFAMILY"/>
    <property type="match status" value="1"/>
</dbReference>
<proteinExistence type="predicted"/>